<dbReference type="PRINTS" id="PR00502">
    <property type="entry name" value="NUDIXFAMILY"/>
</dbReference>
<evidence type="ECO:0000313" key="9">
    <source>
        <dbReference type="Proteomes" id="UP000282321"/>
    </source>
</evidence>
<dbReference type="NCBIfam" id="TIGR00052">
    <property type="entry name" value="nudix-type nucleoside diphosphatase, YffH/AdpP family"/>
    <property type="match status" value="1"/>
</dbReference>
<dbReference type="CDD" id="cd03424">
    <property type="entry name" value="NUDIX_ADPRase_Nudt5_UGPPase_Nudt14"/>
    <property type="match status" value="1"/>
</dbReference>
<name>A0A660S9A5_UNCT6</name>
<comment type="similarity">
    <text evidence="6">Belongs to the Nudix hydrolase family.</text>
</comment>
<dbReference type="InterPro" id="IPR004385">
    <property type="entry name" value="NDP_pyrophosphatase"/>
</dbReference>
<gene>
    <name evidence="8" type="ORF">DRP44_02710</name>
</gene>
<feature type="binding site" evidence="4">
    <location>
        <position position="92"/>
    </location>
    <ligand>
        <name>Mg(2+)</name>
        <dbReference type="ChEBI" id="CHEBI:18420"/>
        <label>1</label>
    </ligand>
</feature>
<protein>
    <submittedName>
        <fullName evidence="8">ADP-ribose pyrophosphatase</fullName>
    </submittedName>
</protein>
<reference evidence="8 9" key="1">
    <citation type="submission" date="2018-06" db="EMBL/GenBank/DDBJ databases">
        <title>Extensive metabolic versatility and redundancy in microbially diverse, dynamic hydrothermal sediments.</title>
        <authorList>
            <person name="Dombrowski N."/>
            <person name="Teske A."/>
            <person name="Baker B.J."/>
        </authorList>
    </citation>
    <scope>NUCLEOTIDE SEQUENCE [LARGE SCALE GENOMIC DNA]</scope>
    <source>
        <strain evidence="8">B35_G9</strain>
    </source>
</reference>
<evidence type="ECO:0000256" key="2">
    <source>
        <dbReference type="ARBA" id="ARBA00011738"/>
    </source>
</evidence>
<comment type="cofactor">
    <cofactor evidence="1 4">
        <name>Mg(2+)</name>
        <dbReference type="ChEBI" id="CHEBI:18420"/>
    </cofactor>
</comment>
<dbReference type="Proteomes" id="UP000282321">
    <property type="component" value="Unassembled WGS sequence"/>
</dbReference>
<feature type="short sequence motif" description="Nudix box" evidence="5">
    <location>
        <begin position="73"/>
        <end position="95"/>
    </location>
</feature>
<dbReference type="PROSITE" id="PS00893">
    <property type="entry name" value="NUDIX_BOX"/>
    <property type="match status" value="1"/>
</dbReference>
<comment type="caution">
    <text evidence="8">The sequence shown here is derived from an EMBL/GenBank/DDBJ whole genome shotgun (WGS) entry which is preliminary data.</text>
</comment>
<feature type="binding site" evidence="4">
    <location>
        <position position="136"/>
    </location>
    <ligand>
        <name>Mg(2+)</name>
        <dbReference type="ChEBI" id="CHEBI:18420"/>
        <label>1</label>
    </ligand>
</feature>
<sequence length="173" mass="19819">MREKKLYSRMIYRGRVVNLYKDNITLADGREAVREVIKHKEAICVLPVEGDSIILVKQFRYPVNKELIEIPAGIIESGEEPEEAAQRELKEETGYGAKSMKKVFSFYSSPGFTNEKLHLFIAEGLEPGKQQMDPDEEIDVIKVRGEDLYDKILNGEIEDSKTILAVLYYLSMQ</sequence>
<dbReference type="SUPFAM" id="SSF55811">
    <property type="entry name" value="Nudix"/>
    <property type="match status" value="1"/>
</dbReference>
<keyword evidence="3 6" id="KW-0378">Hydrolase</keyword>
<proteinExistence type="inferred from homology"/>
<dbReference type="AlphaFoldDB" id="A0A660S9A5"/>
<feature type="binding site" evidence="4">
    <location>
        <position position="72"/>
    </location>
    <ligand>
        <name>Mg(2+)</name>
        <dbReference type="ChEBI" id="CHEBI:18420"/>
        <label>1</label>
    </ligand>
</feature>
<evidence type="ECO:0000256" key="5">
    <source>
        <dbReference type="PIRSR" id="PIRSR604385-3"/>
    </source>
</evidence>
<organism evidence="8 9">
    <name type="scientific">candidate division TA06 bacterium</name>
    <dbReference type="NCBI Taxonomy" id="2250710"/>
    <lineage>
        <taxon>Bacteria</taxon>
        <taxon>Bacteria division TA06</taxon>
    </lineage>
</organism>
<keyword evidence="4" id="KW-0460">Magnesium</keyword>
<dbReference type="PANTHER" id="PTHR11839">
    <property type="entry name" value="UDP/ADP-SUGAR PYROPHOSPHATASE"/>
    <property type="match status" value="1"/>
</dbReference>
<evidence type="ECO:0000256" key="4">
    <source>
        <dbReference type="PIRSR" id="PIRSR604385-2"/>
    </source>
</evidence>
<accession>A0A660S9A5</accession>
<dbReference type="EMBL" id="QNBC01000024">
    <property type="protein sequence ID" value="RKX67201.1"/>
    <property type="molecule type" value="Genomic_DNA"/>
</dbReference>
<dbReference type="GO" id="GO:0046872">
    <property type="term" value="F:metal ion binding"/>
    <property type="evidence" value="ECO:0007669"/>
    <property type="project" value="UniProtKB-KW"/>
</dbReference>
<dbReference type="PANTHER" id="PTHR11839:SF18">
    <property type="entry name" value="NUDIX HYDROLASE DOMAIN-CONTAINING PROTEIN"/>
    <property type="match status" value="1"/>
</dbReference>
<evidence type="ECO:0000256" key="6">
    <source>
        <dbReference type="RuleBase" id="RU003476"/>
    </source>
</evidence>
<feature type="binding site" evidence="4">
    <location>
        <position position="88"/>
    </location>
    <ligand>
        <name>Mg(2+)</name>
        <dbReference type="ChEBI" id="CHEBI:18420"/>
        <label>1</label>
    </ligand>
</feature>
<evidence type="ECO:0000313" key="8">
    <source>
        <dbReference type="EMBL" id="RKX67201.1"/>
    </source>
</evidence>
<dbReference type="FunFam" id="3.90.79.10:FF:000024">
    <property type="entry name" value="ADP-ribose pyrophosphatase"/>
    <property type="match status" value="1"/>
</dbReference>
<dbReference type="GO" id="GO:0016462">
    <property type="term" value="F:pyrophosphatase activity"/>
    <property type="evidence" value="ECO:0007669"/>
    <property type="project" value="UniProtKB-ARBA"/>
</dbReference>
<dbReference type="InterPro" id="IPR020476">
    <property type="entry name" value="Nudix_hydrolase"/>
</dbReference>
<keyword evidence="4" id="KW-0479">Metal-binding</keyword>
<dbReference type="GO" id="GO:0006753">
    <property type="term" value="P:nucleoside phosphate metabolic process"/>
    <property type="evidence" value="ECO:0007669"/>
    <property type="project" value="TreeGrafter"/>
</dbReference>
<dbReference type="InterPro" id="IPR020084">
    <property type="entry name" value="NUDIX_hydrolase_CS"/>
</dbReference>
<dbReference type="Pfam" id="PF00293">
    <property type="entry name" value="NUDIX"/>
    <property type="match status" value="1"/>
</dbReference>
<comment type="subunit">
    <text evidence="2">Homodimer.</text>
</comment>
<dbReference type="Gene3D" id="3.90.79.10">
    <property type="entry name" value="Nucleoside Triphosphate Pyrophosphohydrolase"/>
    <property type="match status" value="1"/>
</dbReference>
<dbReference type="PROSITE" id="PS51462">
    <property type="entry name" value="NUDIX"/>
    <property type="match status" value="1"/>
</dbReference>
<evidence type="ECO:0000256" key="1">
    <source>
        <dbReference type="ARBA" id="ARBA00001946"/>
    </source>
</evidence>
<dbReference type="InterPro" id="IPR015797">
    <property type="entry name" value="NUDIX_hydrolase-like_dom_sf"/>
</dbReference>
<evidence type="ECO:0000259" key="7">
    <source>
        <dbReference type="PROSITE" id="PS51462"/>
    </source>
</evidence>
<dbReference type="InterPro" id="IPR000086">
    <property type="entry name" value="NUDIX_hydrolase_dom"/>
</dbReference>
<feature type="domain" description="Nudix hydrolase" evidence="7">
    <location>
        <begin position="38"/>
        <end position="165"/>
    </location>
</feature>
<dbReference type="GO" id="GO:0019693">
    <property type="term" value="P:ribose phosphate metabolic process"/>
    <property type="evidence" value="ECO:0007669"/>
    <property type="project" value="TreeGrafter"/>
</dbReference>
<evidence type="ECO:0000256" key="3">
    <source>
        <dbReference type="ARBA" id="ARBA00022801"/>
    </source>
</evidence>